<accession>A0A975Y3H7</accession>
<dbReference type="EMBL" id="CP021056">
    <property type="protein sequence ID" value="QXE22140.1"/>
    <property type="molecule type" value="Genomic_DNA"/>
</dbReference>
<organism evidence="1 2">
    <name type="scientific">Richelia sinica FACHB-800</name>
    <dbReference type="NCBI Taxonomy" id="1357546"/>
    <lineage>
        <taxon>Bacteria</taxon>
        <taxon>Bacillati</taxon>
        <taxon>Cyanobacteriota</taxon>
        <taxon>Cyanophyceae</taxon>
        <taxon>Nostocales</taxon>
        <taxon>Nostocaceae</taxon>
        <taxon>Richelia</taxon>
    </lineage>
</organism>
<proteinExistence type="predicted"/>
<keyword evidence="2" id="KW-1185">Reference proteome</keyword>
<protein>
    <submittedName>
        <fullName evidence="1">Uncharacterized protein</fullName>
    </submittedName>
</protein>
<evidence type="ECO:0000313" key="1">
    <source>
        <dbReference type="EMBL" id="QXE22140.1"/>
    </source>
</evidence>
<evidence type="ECO:0000313" key="2">
    <source>
        <dbReference type="Proteomes" id="UP000683511"/>
    </source>
</evidence>
<dbReference type="KEGG" id="rsin:B6N60_00821"/>
<name>A0A975Y3H7_9NOST</name>
<dbReference type="AlphaFoldDB" id="A0A975Y3H7"/>
<gene>
    <name evidence="1" type="ORF">B6N60_00821</name>
</gene>
<reference evidence="1" key="1">
    <citation type="submission" date="2017-04" db="EMBL/GenBank/DDBJ databases">
        <title>Genome deletions in a multicellular cyanobacterial endosymbiont for morphological adaptation in marine diatoms.</title>
        <authorList>
            <person name="Wang Y."/>
            <person name="Gao H."/>
            <person name="Li R."/>
            <person name="Xu X."/>
        </authorList>
    </citation>
    <scope>NUCLEOTIDE SEQUENCE</scope>
    <source>
        <strain evidence="1">FACHB 800</strain>
    </source>
</reference>
<dbReference type="Proteomes" id="UP000683511">
    <property type="component" value="Chromosome"/>
</dbReference>
<sequence length="34" mass="3869">MVLRVNFTEILVSLKLASSKKYMNKNAKLATIDK</sequence>